<feature type="region of interest" description="Disordered" evidence="1">
    <location>
        <begin position="417"/>
        <end position="496"/>
    </location>
</feature>
<dbReference type="AlphaFoldDB" id="A0A9P6B778"/>
<evidence type="ECO:0000256" key="1">
    <source>
        <dbReference type="SAM" id="MobiDB-lite"/>
    </source>
</evidence>
<protein>
    <submittedName>
        <fullName evidence="2">Uncharacterized protein</fullName>
    </submittedName>
</protein>
<feature type="compositionally biased region" description="Low complexity" evidence="1">
    <location>
        <begin position="454"/>
        <end position="463"/>
    </location>
</feature>
<dbReference type="EMBL" id="MU128923">
    <property type="protein sequence ID" value="KAF9518702.1"/>
    <property type="molecule type" value="Genomic_DNA"/>
</dbReference>
<feature type="compositionally biased region" description="Low complexity" evidence="1">
    <location>
        <begin position="317"/>
        <end position="326"/>
    </location>
</feature>
<gene>
    <name evidence="2" type="ORF">BS47DRAFT_229403</name>
</gene>
<feature type="compositionally biased region" description="Polar residues" evidence="1">
    <location>
        <begin position="417"/>
        <end position="429"/>
    </location>
</feature>
<feature type="compositionally biased region" description="Low complexity" evidence="1">
    <location>
        <begin position="94"/>
        <end position="107"/>
    </location>
</feature>
<dbReference type="OrthoDB" id="2573559at2759"/>
<feature type="compositionally biased region" description="Basic and acidic residues" evidence="1">
    <location>
        <begin position="109"/>
        <end position="118"/>
    </location>
</feature>
<accession>A0A9P6B778</accession>
<evidence type="ECO:0000313" key="2">
    <source>
        <dbReference type="EMBL" id="KAF9518702.1"/>
    </source>
</evidence>
<comment type="caution">
    <text evidence="2">The sequence shown here is derived from an EMBL/GenBank/DDBJ whole genome shotgun (WGS) entry which is preliminary data.</text>
</comment>
<organism evidence="2 3">
    <name type="scientific">Hydnum rufescens UP504</name>
    <dbReference type="NCBI Taxonomy" id="1448309"/>
    <lineage>
        <taxon>Eukaryota</taxon>
        <taxon>Fungi</taxon>
        <taxon>Dikarya</taxon>
        <taxon>Basidiomycota</taxon>
        <taxon>Agaricomycotina</taxon>
        <taxon>Agaricomycetes</taxon>
        <taxon>Cantharellales</taxon>
        <taxon>Hydnaceae</taxon>
        <taxon>Hydnum</taxon>
    </lineage>
</organism>
<feature type="region of interest" description="Disordered" evidence="1">
    <location>
        <begin position="94"/>
        <end position="118"/>
    </location>
</feature>
<sequence length="496" mass="53703">MSPPRPIPALHGPPSLPYARCPSGAEGVMISEQSSLPRMIWGLEEQTLPAPKTPHLQSSIHDIRVSTVASENNSSNAYTPASTMVNTPASTFVTTPSTNTSTPASTTDAQHKPVSDHGDFNRIARHSGVGSKGGSEHLGSPLELATPGGYTEYHYVESPQWQEFVPPPPVEPAADLENLQRAASVYASSVLIDDPVQQSHTQFLSRPALTLRNHQPRNSYPPGTSIPPYIQRRLPAMSVPQYQARPKFRDLTQITGLISNADMTSLTAPELWSASLRQFWNDTFAQLGAPATAFAATLNPLPPFHPPGIPIPSAAQRSGPTPSSRRSSGESDANSTDKHEPYAGALDNPRSVPIARLRRKLTTVAEEKDIEGHSRQRESAIEEKEIHRTPVLSLEAETQTAFGGVIEEGLRVRLPQRSDTGLAGSNNHPATHVIISKATSDTRRRNAGRRPGMTSSSVSNTSSKDPTKENRRSFSSSVNNSGPKQTKRQQRSITAH</sequence>
<name>A0A9P6B778_9AGAM</name>
<reference evidence="2" key="1">
    <citation type="journal article" date="2020" name="Nat. Commun.">
        <title>Large-scale genome sequencing of mycorrhizal fungi provides insights into the early evolution of symbiotic traits.</title>
        <authorList>
            <person name="Miyauchi S."/>
            <person name="Kiss E."/>
            <person name="Kuo A."/>
            <person name="Drula E."/>
            <person name="Kohler A."/>
            <person name="Sanchez-Garcia M."/>
            <person name="Morin E."/>
            <person name="Andreopoulos B."/>
            <person name="Barry K.W."/>
            <person name="Bonito G."/>
            <person name="Buee M."/>
            <person name="Carver A."/>
            <person name="Chen C."/>
            <person name="Cichocki N."/>
            <person name="Clum A."/>
            <person name="Culley D."/>
            <person name="Crous P.W."/>
            <person name="Fauchery L."/>
            <person name="Girlanda M."/>
            <person name="Hayes R.D."/>
            <person name="Keri Z."/>
            <person name="LaButti K."/>
            <person name="Lipzen A."/>
            <person name="Lombard V."/>
            <person name="Magnuson J."/>
            <person name="Maillard F."/>
            <person name="Murat C."/>
            <person name="Nolan M."/>
            <person name="Ohm R.A."/>
            <person name="Pangilinan J."/>
            <person name="Pereira M.F."/>
            <person name="Perotto S."/>
            <person name="Peter M."/>
            <person name="Pfister S."/>
            <person name="Riley R."/>
            <person name="Sitrit Y."/>
            <person name="Stielow J.B."/>
            <person name="Szollosi G."/>
            <person name="Zifcakova L."/>
            <person name="Stursova M."/>
            <person name="Spatafora J.W."/>
            <person name="Tedersoo L."/>
            <person name="Vaario L.M."/>
            <person name="Yamada A."/>
            <person name="Yan M."/>
            <person name="Wang P."/>
            <person name="Xu J."/>
            <person name="Bruns T."/>
            <person name="Baldrian P."/>
            <person name="Vilgalys R."/>
            <person name="Dunand C."/>
            <person name="Henrissat B."/>
            <person name="Grigoriev I.V."/>
            <person name="Hibbett D."/>
            <person name="Nagy L.G."/>
            <person name="Martin F.M."/>
        </authorList>
    </citation>
    <scope>NUCLEOTIDE SEQUENCE</scope>
    <source>
        <strain evidence="2">UP504</strain>
    </source>
</reference>
<evidence type="ECO:0000313" key="3">
    <source>
        <dbReference type="Proteomes" id="UP000886523"/>
    </source>
</evidence>
<feature type="region of interest" description="Disordered" evidence="1">
    <location>
        <begin position="305"/>
        <end position="354"/>
    </location>
</feature>
<keyword evidence="3" id="KW-1185">Reference proteome</keyword>
<proteinExistence type="predicted"/>
<dbReference type="Proteomes" id="UP000886523">
    <property type="component" value="Unassembled WGS sequence"/>
</dbReference>